<evidence type="ECO:0000313" key="3">
    <source>
        <dbReference type="Proteomes" id="UP001164693"/>
    </source>
</evidence>
<dbReference type="CDD" id="cd03024">
    <property type="entry name" value="DsbA_FrnE"/>
    <property type="match status" value="1"/>
</dbReference>
<dbReference type="PANTHER" id="PTHR13887:SF41">
    <property type="entry name" value="THIOREDOXIN SUPERFAMILY PROTEIN"/>
    <property type="match status" value="1"/>
</dbReference>
<keyword evidence="3" id="KW-1185">Reference proteome</keyword>
<organism evidence="2 3">
    <name type="scientific">Jatrophihabitans cynanchi</name>
    <dbReference type="NCBI Taxonomy" id="2944128"/>
    <lineage>
        <taxon>Bacteria</taxon>
        <taxon>Bacillati</taxon>
        <taxon>Actinomycetota</taxon>
        <taxon>Actinomycetes</taxon>
        <taxon>Jatrophihabitantales</taxon>
        <taxon>Jatrophihabitantaceae</taxon>
        <taxon>Jatrophihabitans</taxon>
    </lineage>
</organism>
<dbReference type="Proteomes" id="UP001164693">
    <property type="component" value="Chromosome"/>
</dbReference>
<accession>A0ABY7JVY9</accession>
<proteinExistence type="predicted"/>
<dbReference type="Pfam" id="PF01323">
    <property type="entry name" value="DSBA"/>
    <property type="match status" value="1"/>
</dbReference>
<name>A0ABY7JVY9_9ACTN</name>
<protein>
    <submittedName>
        <fullName evidence="2">DsbA family oxidoreductase</fullName>
    </submittedName>
</protein>
<sequence>MQVEIFSDVVCPWCYLGKRRFEQALAQFEHRDEVTVVHRSFQLDPSAPADAGPTVQMLSSKYGMSIEQAEQAQRQMEQRAAGDGLHYDLAGQRSGNTRDAHRLLQFAREQGRQDELAERLFAAYFTEHRSVFDRESLLALAAEAGLDPQAAATVLDSDAFATEVDHDLAEARALGITGVPFFVLDGRYGVSGAQPVELLATALERAWSDSAA</sequence>
<dbReference type="SUPFAM" id="SSF52833">
    <property type="entry name" value="Thioredoxin-like"/>
    <property type="match status" value="1"/>
</dbReference>
<evidence type="ECO:0000259" key="1">
    <source>
        <dbReference type="Pfam" id="PF01323"/>
    </source>
</evidence>
<dbReference type="Gene3D" id="3.40.30.10">
    <property type="entry name" value="Glutaredoxin"/>
    <property type="match status" value="1"/>
</dbReference>
<dbReference type="InterPro" id="IPR036249">
    <property type="entry name" value="Thioredoxin-like_sf"/>
</dbReference>
<dbReference type="EMBL" id="CP097463">
    <property type="protein sequence ID" value="WAX55843.1"/>
    <property type="molecule type" value="Genomic_DNA"/>
</dbReference>
<dbReference type="InterPro" id="IPR001853">
    <property type="entry name" value="DSBA-like_thioredoxin_dom"/>
</dbReference>
<gene>
    <name evidence="2" type="ORF">M6B22_15015</name>
</gene>
<dbReference type="RefSeq" id="WP_269442366.1">
    <property type="nucleotide sequence ID" value="NZ_CP097463.1"/>
</dbReference>
<reference evidence="2" key="1">
    <citation type="submission" date="2022-05" db="EMBL/GenBank/DDBJ databases">
        <title>Jatrophihabitans sp. SB3-54 whole genome sequence.</title>
        <authorList>
            <person name="Suh M.K."/>
            <person name="Eom M.K."/>
            <person name="Kim J.S."/>
            <person name="Kim H.S."/>
            <person name="Do H.E."/>
            <person name="Shin Y.K."/>
            <person name="Lee J.-S."/>
        </authorList>
    </citation>
    <scope>NUCLEOTIDE SEQUENCE</scope>
    <source>
        <strain evidence="2">SB3-54</strain>
    </source>
</reference>
<feature type="domain" description="DSBA-like thioredoxin" evidence="1">
    <location>
        <begin position="2"/>
        <end position="203"/>
    </location>
</feature>
<dbReference type="PANTHER" id="PTHR13887">
    <property type="entry name" value="GLUTATHIONE S-TRANSFERASE KAPPA"/>
    <property type="match status" value="1"/>
</dbReference>
<evidence type="ECO:0000313" key="2">
    <source>
        <dbReference type="EMBL" id="WAX55843.1"/>
    </source>
</evidence>